<comment type="caution">
    <text evidence="1">The sequence shown here is derived from an EMBL/GenBank/DDBJ whole genome shotgun (WGS) entry which is preliminary data.</text>
</comment>
<reference evidence="1 2" key="1">
    <citation type="submission" date="2018-05" db="EMBL/GenBank/DDBJ databases">
        <authorList>
            <person name="Lanie J.A."/>
            <person name="Ng W.-L."/>
            <person name="Kazmierczak K.M."/>
            <person name="Andrzejewski T.M."/>
            <person name="Davidsen T.M."/>
            <person name="Wayne K.J."/>
            <person name="Tettelin H."/>
            <person name="Glass J.I."/>
            <person name="Rusch D."/>
            <person name="Podicherti R."/>
            <person name="Tsui H.-C.T."/>
            <person name="Winkler M.E."/>
        </authorList>
    </citation>
    <scope>NUCLEOTIDE SEQUENCE [LARGE SCALE GENOMIC DNA]</scope>
    <source>
        <strain evidence="1 2">BUT-10</strain>
    </source>
</reference>
<gene>
    <name evidence="1" type="ORF">DJ019_17130</name>
</gene>
<dbReference type="AlphaFoldDB" id="A0A328B821"/>
<sequence length="208" mass="22549">MAITTYAELRAAAANWLVRADLTDRIPEFVALAEARLNRVLRSRLAETEVELTTTAGSRLVPLPAGFTEPLRLWIERSDGRCELPFMEAALIGRSSVRGEPGAWAVDSGSVRFDRLCDQAYVVILRMLKAYALSTAAPTNALLAEAPDVYLFATLSEAGPFLRDAELAGAYETKLARAIEELNAKDARSRASRRLTTELPALVGVGAG</sequence>
<dbReference type="EMBL" id="QFYS01000009">
    <property type="protein sequence ID" value="RAK62999.1"/>
    <property type="molecule type" value="Genomic_DNA"/>
</dbReference>
<dbReference type="RefSeq" id="WP_111277301.1">
    <property type="nucleotide sequence ID" value="NZ_QFYS01000009.1"/>
</dbReference>
<evidence type="ECO:0000313" key="2">
    <source>
        <dbReference type="Proteomes" id="UP000249524"/>
    </source>
</evidence>
<proteinExistence type="predicted"/>
<dbReference type="InterPro" id="IPR056209">
    <property type="entry name" value="SU10_adaptor"/>
</dbReference>
<evidence type="ECO:0000313" key="1">
    <source>
        <dbReference type="EMBL" id="RAK62999.1"/>
    </source>
</evidence>
<dbReference type="OrthoDB" id="7366738at2"/>
<dbReference type="Proteomes" id="UP000249524">
    <property type="component" value="Unassembled WGS sequence"/>
</dbReference>
<organism evidence="1 2">
    <name type="scientific">Phenylobacterium kunshanense</name>
    <dbReference type="NCBI Taxonomy" id="1445034"/>
    <lineage>
        <taxon>Bacteria</taxon>
        <taxon>Pseudomonadati</taxon>
        <taxon>Pseudomonadota</taxon>
        <taxon>Alphaproteobacteria</taxon>
        <taxon>Caulobacterales</taxon>
        <taxon>Caulobacteraceae</taxon>
        <taxon>Phenylobacterium</taxon>
    </lineage>
</organism>
<dbReference type="Pfam" id="PF24175">
    <property type="entry name" value="SU10_adaptor"/>
    <property type="match status" value="1"/>
</dbReference>
<keyword evidence="2" id="KW-1185">Reference proteome</keyword>
<accession>A0A328B821</accession>
<name>A0A328B821_9CAUL</name>
<protein>
    <submittedName>
        <fullName evidence="1">Uncharacterized protein</fullName>
    </submittedName>
</protein>